<dbReference type="AlphaFoldDB" id="A0A356LHM7"/>
<reference evidence="1 2" key="1">
    <citation type="journal article" date="2018" name="Nat. Biotechnol.">
        <title>A standardized bacterial taxonomy based on genome phylogeny substantially revises the tree of life.</title>
        <authorList>
            <person name="Parks D.H."/>
            <person name="Chuvochina M."/>
            <person name="Waite D.W."/>
            <person name="Rinke C."/>
            <person name="Skarshewski A."/>
            <person name="Chaumeil P.A."/>
            <person name="Hugenholtz P."/>
        </authorList>
    </citation>
    <scope>NUCLEOTIDE SEQUENCE [LARGE SCALE GENOMIC DNA]</scope>
    <source>
        <strain evidence="1">UBA10707</strain>
    </source>
</reference>
<dbReference type="EMBL" id="DOEK01000029">
    <property type="protein sequence ID" value="HBP30486.1"/>
    <property type="molecule type" value="Genomic_DNA"/>
</dbReference>
<accession>A0A356LHM7</accession>
<evidence type="ECO:0000313" key="1">
    <source>
        <dbReference type="EMBL" id="HBP30486.1"/>
    </source>
</evidence>
<protein>
    <submittedName>
        <fullName evidence="1">Uncharacterized protein</fullName>
    </submittedName>
</protein>
<name>A0A356LHM7_9BURK</name>
<proteinExistence type="predicted"/>
<gene>
    <name evidence="1" type="ORF">DD666_13845</name>
</gene>
<organism evidence="1 2">
    <name type="scientific">Advenella kashmirensis</name>
    <dbReference type="NCBI Taxonomy" id="310575"/>
    <lineage>
        <taxon>Bacteria</taxon>
        <taxon>Pseudomonadati</taxon>
        <taxon>Pseudomonadota</taxon>
        <taxon>Betaproteobacteria</taxon>
        <taxon>Burkholderiales</taxon>
        <taxon>Alcaligenaceae</taxon>
    </lineage>
</organism>
<evidence type="ECO:0000313" key="2">
    <source>
        <dbReference type="Proteomes" id="UP000264036"/>
    </source>
</evidence>
<sequence length="95" mass="10537">MIDRTDIRVIGVGISCIALVVDGMRHEIELNDSALSGFNEAQKINGMLMRWTTGEAVIPKIQLPSLKGPMALELTVLRTHMYWTSSLQQKARKAA</sequence>
<comment type="caution">
    <text evidence="1">The sequence shown here is derived from an EMBL/GenBank/DDBJ whole genome shotgun (WGS) entry which is preliminary data.</text>
</comment>
<dbReference type="Proteomes" id="UP000264036">
    <property type="component" value="Unassembled WGS sequence"/>
</dbReference>